<organism evidence="1 2">
    <name type="scientific">Lithospermum erythrorhizon</name>
    <name type="common">Purple gromwell</name>
    <name type="synonym">Lithospermum officinale var. erythrorhizon</name>
    <dbReference type="NCBI Taxonomy" id="34254"/>
    <lineage>
        <taxon>Eukaryota</taxon>
        <taxon>Viridiplantae</taxon>
        <taxon>Streptophyta</taxon>
        <taxon>Embryophyta</taxon>
        <taxon>Tracheophyta</taxon>
        <taxon>Spermatophyta</taxon>
        <taxon>Magnoliopsida</taxon>
        <taxon>eudicotyledons</taxon>
        <taxon>Gunneridae</taxon>
        <taxon>Pentapetalae</taxon>
        <taxon>asterids</taxon>
        <taxon>lamiids</taxon>
        <taxon>Boraginales</taxon>
        <taxon>Boraginaceae</taxon>
        <taxon>Boraginoideae</taxon>
        <taxon>Lithospermeae</taxon>
        <taxon>Lithospermum</taxon>
    </lineage>
</organism>
<proteinExistence type="predicted"/>
<gene>
    <name evidence="1" type="ORF">LIER_38453</name>
</gene>
<reference evidence="1 2" key="1">
    <citation type="submission" date="2024-01" db="EMBL/GenBank/DDBJ databases">
        <title>The complete chloroplast genome sequence of Lithospermum erythrorhizon: insights into the phylogenetic relationship among Boraginaceae species and the maternal lineages of purple gromwells.</title>
        <authorList>
            <person name="Okada T."/>
            <person name="Watanabe K."/>
        </authorList>
    </citation>
    <scope>NUCLEOTIDE SEQUENCE [LARGE SCALE GENOMIC DNA]</scope>
</reference>
<dbReference type="Proteomes" id="UP001454036">
    <property type="component" value="Unassembled WGS sequence"/>
</dbReference>
<dbReference type="Pfam" id="PF06219">
    <property type="entry name" value="DUF1005"/>
    <property type="match status" value="1"/>
</dbReference>
<dbReference type="AlphaFoldDB" id="A0AAV3Q1Z5"/>
<comment type="caution">
    <text evidence="1">The sequence shown here is derived from an EMBL/GenBank/DDBJ whole genome shotgun (WGS) entry which is preliminary data.</text>
</comment>
<dbReference type="PANTHER" id="PTHR31317:SF14">
    <property type="entry name" value="DUF1005 FAMILY PROTEIN (DUF1005)"/>
    <property type="match status" value="1"/>
</dbReference>
<evidence type="ECO:0000313" key="2">
    <source>
        <dbReference type="Proteomes" id="UP001454036"/>
    </source>
</evidence>
<dbReference type="PANTHER" id="PTHR31317">
    <property type="entry name" value="OS08G0163500 PROTEIN"/>
    <property type="match status" value="1"/>
</dbReference>
<name>A0AAV3Q1Z5_LITER</name>
<dbReference type="EMBL" id="BAABME010019503">
    <property type="protein sequence ID" value="GAA0157406.1"/>
    <property type="molecule type" value="Genomic_DNA"/>
</dbReference>
<dbReference type="InterPro" id="IPR010410">
    <property type="entry name" value="DUF1005"/>
</dbReference>
<evidence type="ECO:0000313" key="1">
    <source>
        <dbReference type="EMBL" id="GAA0157406.1"/>
    </source>
</evidence>
<sequence length="133" mass="14711">MSTDLSPPQTTTNSTTFHLEPTTLNRLFGKAVIMKVYVFNGSMRRTCGVMRGKILGELKLSIDIRNIAQVKHVVYHKGWMKLGGDHAKPGSKIHVIVRSEPDPRFVFQFGGEPECSPVVHQIEGNIRSGPALA</sequence>
<protein>
    <submittedName>
        <fullName evidence="1">Uncharacterized protein</fullName>
    </submittedName>
</protein>
<accession>A0AAV3Q1Z5</accession>
<keyword evidence="2" id="KW-1185">Reference proteome</keyword>